<sequence length="157" mass="17653">MSAHIEVFKKRSAVANATSFPKLLEAMKTLIEAKLATESFQSLHWNLSSMQSNDLPKYLQGLSAEAYIRMLELPEYKRQFIAHKIKKISATKRKISNISQIGQNQPQNMEIKKLQCKLDVGFAAERVLSSFRVVKSDVASERSALTEQSKEPGLVAL</sequence>
<proteinExistence type="predicted"/>
<evidence type="ECO:0000313" key="2">
    <source>
        <dbReference type="Proteomes" id="UP001320768"/>
    </source>
</evidence>
<keyword evidence="2" id="KW-1185">Reference proteome</keyword>
<dbReference type="Proteomes" id="UP001320768">
    <property type="component" value="Unassembled WGS sequence"/>
</dbReference>
<organism evidence="1 2">
    <name type="scientific">Candidatus Synchoanobacter obligatus</name>
    <dbReference type="NCBI Taxonomy" id="2919597"/>
    <lineage>
        <taxon>Bacteria</taxon>
        <taxon>Pseudomonadati</taxon>
        <taxon>Pseudomonadota</taxon>
        <taxon>Gammaproteobacteria</taxon>
        <taxon>Candidatus Comchoanobacterales</taxon>
        <taxon>Candidatus Comchoanobacteraceae</taxon>
        <taxon>Candidatus Synchoanobacter</taxon>
    </lineage>
</organism>
<name>A0ABT1L6G5_9GAMM</name>
<dbReference type="RefSeq" id="WP_258569773.1">
    <property type="nucleotide sequence ID" value="NZ_JAKUDN010000002.1"/>
</dbReference>
<reference evidence="1 2" key="1">
    <citation type="journal article" date="2022" name="Nat. Microbiol.">
        <title>The microbiome of a bacterivorous marine choanoflagellate contains a resource-demanding obligate bacterial associate.</title>
        <authorList>
            <person name="Needham D.M."/>
            <person name="Poirier C."/>
            <person name="Bachy C."/>
            <person name="George E.E."/>
            <person name="Wilken S."/>
            <person name="Yung C.C.M."/>
            <person name="Limardo A.J."/>
            <person name="Morando M."/>
            <person name="Sudek L."/>
            <person name="Malmstrom R.R."/>
            <person name="Keeling P.J."/>
            <person name="Santoro A.E."/>
            <person name="Worden A.Z."/>
        </authorList>
    </citation>
    <scope>NUCLEOTIDE SEQUENCE [LARGE SCALE GENOMIC DNA]</scope>
    <source>
        <strain evidence="1 2">Comchoano-2</strain>
    </source>
</reference>
<comment type="caution">
    <text evidence="1">The sequence shown here is derived from an EMBL/GenBank/DDBJ whole genome shotgun (WGS) entry which is preliminary data.</text>
</comment>
<gene>
    <name evidence="1" type="ORF">MKS91_05165</name>
</gene>
<accession>A0ABT1L6G5</accession>
<dbReference type="EMBL" id="JAKUDN010000002">
    <property type="protein sequence ID" value="MCP8352669.1"/>
    <property type="molecule type" value="Genomic_DNA"/>
</dbReference>
<protein>
    <submittedName>
        <fullName evidence="1">Uncharacterized protein</fullName>
    </submittedName>
</protein>
<evidence type="ECO:0000313" key="1">
    <source>
        <dbReference type="EMBL" id="MCP8352669.1"/>
    </source>
</evidence>